<reference evidence="1 2" key="1">
    <citation type="journal article" date="2018" name="Front. Plant Sci.">
        <title>Red Clover (Trifolium pratense) and Zigzag Clover (T. medium) - A Picture of Genomic Similarities and Differences.</title>
        <authorList>
            <person name="Dluhosova J."/>
            <person name="Istvanek J."/>
            <person name="Nedelnik J."/>
            <person name="Repkova J."/>
        </authorList>
    </citation>
    <scope>NUCLEOTIDE SEQUENCE [LARGE SCALE GENOMIC DNA]</scope>
    <source>
        <strain evidence="2">cv. 10/8</strain>
        <tissue evidence="1">Leaf</tissue>
    </source>
</reference>
<dbReference type="EMBL" id="LXQA010644867">
    <property type="protein sequence ID" value="MCI63857.1"/>
    <property type="molecule type" value="Genomic_DNA"/>
</dbReference>
<accession>A0A392TTS3</accession>
<comment type="caution">
    <text evidence="1">The sequence shown here is derived from an EMBL/GenBank/DDBJ whole genome shotgun (WGS) entry which is preliminary data.</text>
</comment>
<dbReference type="Proteomes" id="UP000265520">
    <property type="component" value="Unassembled WGS sequence"/>
</dbReference>
<evidence type="ECO:0000313" key="2">
    <source>
        <dbReference type="Proteomes" id="UP000265520"/>
    </source>
</evidence>
<keyword evidence="2" id="KW-1185">Reference proteome</keyword>
<organism evidence="1 2">
    <name type="scientific">Trifolium medium</name>
    <dbReference type="NCBI Taxonomy" id="97028"/>
    <lineage>
        <taxon>Eukaryota</taxon>
        <taxon>Viridiplantae</taxon>
        <taxon>Streptophyta</taxon>
        <taxon>Embryophyta</taxon>
        <taxon>Tracheophyta</taxon>
        <taxon>Spermatophyta</taxon>
        <taxon>Magnoliopsida</taxon>
        <taxon>eudicotyledons</taxon>
        <taxon>Gunneridae</taxon>
        <taxon>Pentapetalae</taxon>
        <taxon>rosids</taxon>
        <taxon>fabids</taxon>
        <taxon>Fabales</taxon>
        <taxon>Fabaceae</taxon>
        <taxon>Papilionoideae</taxon>
        <taxon>50 kb inversion clade</taxon>
        <taxon>NPAAA clade</taxon>
        <taxon>Hologalegina</taxon>
        <taxon>IRL clade</taxon>
        <taxon>Trifolieae</taxon>
        <taxon>Trifolium</taxon>
    </lineage>
</organism>
<proteinExistence type="predicted"/>
<name>A0A392TTS3_9FABA</name>
<evidence type="ECO:0000313" key="1">
    <source>
        <dbReference type="EMBL" id="MCI63857.1"/>
    </source>
</evidence>
<protein>
    <submittedName>
        <fullName evidence="1">Uncharacterized protein</fullName>
    </submittedName>
</protein>
<feature type="non-terminal residue" evidence="1">
    <location>
        <position position="77"/>
    </location>
</feature>
<sequence length="77" mass="8856">MDPHNNTWDEDTINQHFYPIEASMICQIPLAHTMEEDTISWQGTHDGNYTVKSGYNAIMEWQCAKPNQAQSSHFLAD</sequence>
<dbReference type="AlphaFoldDB" id="A0A392TTS3"/>